<evidence type="ECO:0000256" key="2">
    <source>
        <dbReference type="ARBA" id="ARBA00022578"/>
    </source>
</evidence>
<dbReference type="NCBIfam" id="NF033592">
    <property type="entry name" value="transpos_IS4_1"/>
    <property type="match status" value="1"/>
</dbReference>
<keyword evidence="7" id="KW-1185">Reference proteome</keyword>
<name>A0A410DYM1_9CLOT</name>
<comment type="similarity">
    <text evidence="1">Belongs to the transposase 11 family.</text>
</comment>
<dbReference type="InterPro" id="IPR002559">
    <property type="entry name" value="Transposase_11"/>
</dbReference>
<dbReference type="SUPFAM" id="SSF53098">
    <property type="entry name" value="Ribonuclease H-like"/>
    <property type="match status" value="1"/>
</dbReference>
<organism evidence="6 7">
    <name type="scientific">Clostridium manihotivorum</name>
    <dbReference type="NCBI Taxonomy" id="2320868"/>
    <lineage>
        <taxon>Bacteria</taxon>
        <taxon>Bacillati</taxon>
        <taxon>Bacillota</taxon>
        <taxon>Clostridia</taxon>
        <taxon>Eubacteriales</taxon>
        <taxon>Clostridiaceae</taxon>
        <taxon>Clostridium</taxon>
    </lineage>
</organism>
<dbReference type="GO" id="GO:0003677">
    <property type="term" value="F:DNA binding"/>
    <property type="evidence" value="ECO:0007669"/>
    <property type="project" value="UniProtKB-KW"/>
</dbReference>
<dbReference type="PANTHER" id="PTHR33258">
    <property type="entry name" value="TRANSPOSASE INSL FOR INSERTION SEQUENCE ELEMENT IS186A-RELATED"/>
    <property type="match status" value="1"/>
</dbReference>
<keyword evidence="2" id="KW-0815">Transposition</keyword>
<evidence type="ECO:0000256" key="1">
    <source>
        <dbReference type="ARBA" id="ARBA00010075"/>
    </source>
</evidence>
<sequence>MNTKSQELRSTLFELIQELRDNPKENIRNPDKDFLRNRKLPFDKIIFSLLGMEGNTLSNELLNQWGYSIDTATSAAFVQQRAKILTTAFEKLFHNFVNKTTTDYLFKGYRLLAVDGSDIHIPTNKNDLDSLYEFKDSRKPYNLLHLNALYDLNQHTYEDVIVLRRKLSNECKALTDMVDRSTIKTPAIILADRGYESYNNMAHIQQKGWKFLIRIKDFHGHASGVLHGFKLPSADEFDVDIDLNLTRKQTNKVKELLKDKNHYRLIGKNKTFDYLPETNRKSDPTVMYKLPFRIVRFKITDDTYEVVVTNLDRTKFSPQTLKELYFKRWGIETSFRDLKYTIGLLHFHSKKVEYILQEIYARLIMYNFSEIITQHVIIKKRNRKYDYKVNFSVAAHICRQFFLGKVTPPNIEALIARHITPIRPGRSRPRNMSEKTSVSFMYRVA</sequence>
<dbReference type="KEGG" id="cmah:C1I91_22415"/>
<gene>
    <name evidence="6" type="ORF">C1I91_22415</name>
</gene>
<evidence type="ECO:0000256" key="4">
    <source>
        <dbReference type="ARBA" id="ARBA00023172"/>
    </source>
</evidence>
<accession>A0A410DYM1</accession>
<dbReference type="Gene3D" id="3.90.350.10">
    <property type="entry name" value="Transposase Inhibitor Protein From Tn5, Chain A, domain 1"/>
    <property type="match status" value="1"/>
</dbReference>
<dbReference type="AlphaFoldDB" id="A0A410DYM1"/>
<evidence type="ECO:0000256" key="3">
    <source>
        <dbReference type="ARBA" id="ARBA00023125"/>
    </source>
</evidence>
<dbReference type="InterPro" id="IPR047952">
    <property type="entry name" value="Transpos_IS4"/>
</dbReference>
<keyword evidence="4" id="KW-0233">DNA recombination</keyword>
<proteinExistence type="inferred from homology"/>
<dbReference type="EMBL" id="CP025746">
    <property type="protein sequence ID" value="QAA34162.1"/>
    <property type="molecule type" value="Genomic_DNA"/>
</dbReference>
<dbReference type="GO" id="GO:0006313">
    <property type="term" value="P:DNA transposition"/>
    <property type="evidence" value="ECO:0007669"/>
    <property type="project" value="InterPro"/>
</dbReference>
<evidence type="ECO:0000313" key="7">
    <source>
        <dbReference type="Proteomes" id="UP000286268"/>
    </source>
</evidence>
<reference evidence="6 7" key="1">
    <citation type="submission" date="2018-01" db="EMBL/GenBank/DDBJ databases">
        <title>Genome Sequencing and Assembly of Anaerobacter polyendosporus strain CT4.</title>
        <authorList>
            <person name="Tachaapaikoon C."/>
            <person name="Sutheeworapong S."/>
            <person name="Jenjaroenpun P."/>
            <person name="Wongsurawat T."/>
            <person name="Nookeaw I."/>
            <person name="Cheawchanlertfa P."/>
            <person name="Kosugi A."/>
            <person name="Cheevadhanarak S."/>
            <person name="Ratanakhanokchai K."/>
        </authorList>
    </citation>
    <scope>NUCLEOTIDE SEQUENCE [LARGE SCALE GENOMIC DNA]</scope>
    <source>
        <strain evidence="6 7">CT4</strain>
    </source>
</reference>
<protein>
    <submittedName>
        <fullName evidence="6">Transposase</fullName>
    </submittedName>
</protein>
<dbReference type="Pfam" id="PF01609">
    <property type="entry name" value="DDE_Tnp_1"/>
    <property type="match status" value="1"/>
</dbReference>
<feature type="domain" description="Transposase IS4-like" evidence="5">
    <location>
        <begin position="108"/>
        <end position="368"/>
    </location>
</feature>
<dbReference type="GO" id="GO:0004803">
    <property type="term" value="F:transposase activity"/>
    <property type="evidence" value="ECO:0007669"/>
    <property type="project" value="InterPro"/>
</dbReference>
<dbReference type="RefSeq" id="WP_128214883.1">
    <property type="nucleotide sequence ID" value="NZ_CP025746.1"/>
</dbReference>
<dbReference type="InterPro" id="IPR012337">
    <property type="entry name" value="RNaseH-like_sf"/>
</dbReference>
<evidence type="ECO:0000313" key="6">
    <source>
        <dbReference type="EMBL" id="QAA34162.1"/>
    </source>
</evidence>
<evidence type="ECO:0000259" key="5">
    <source>
        <dbReference type="Pfam" id="PF01609"/>
    </source>
</evidence>
<dbReference type="OrthoDB" id="9794050at2"/>
<dbReference type="Proteomes" id="UP000286268">
    <property type="component" value="Chromosome"/>
</dbReference>
<keyword evidence="3" id="KW-0238">DNA-binding</keyword>
<dbReference type="PANTHER" id="PTHR33258:SF1">
    <property type="entry name" value="TRANSPOSASE INSL FOR INSERTION SEQUENCE ELEMENT IS186A-RELATED"/>
    <property type="match status" value="1"/>
</dbReference>